<comment type="subcellular location">
    <subcellularLocation>
        <location evidence="2">Cytoplasm</location>
    </subcellularLocation>
</comment>
<dbReference type="Gene3D" id="3.40.1170.60">
    <property type="match status" value="1"/>
</dbReference>
<keyword evidence="8" id="KW-0808">Transferase</keyword>
<comment type="cofactor">
    <cofactor evidence="1">
        <name>Mg(2+)</name>
        <dbReference type="ChEBI" id="CHEBI:18420"/>
    </cofactor>
</comment>
<dbReference type="InterPro" id="IPR022880">
    <property type="entry name" value="DNApol_IV"/>
</dbReference>
<evidence type="ECO:0000313" key="20">
    <source>
        <dbReference type="EMBL" id="KAK9916594.1"/>
    </source>
</evidence>
<dbReference type="SUPFAM" id="SSF52113">
    <property type="entry name" value="BRCT domain"/>
    <property type="match status" value="1"/>
</dbReference>
<feature type="region of interest" description="Disordered" evidence="17">
    <location>
        <begin position="766"/>
        <end position="794"/>
    </location>
</feature>
<dbReference type="Gene3D" id="3.40.50.10190">
    <property type="entry name" value="BRCT domain"/>
    <property type="match status" value="1"/>
</dbReference>
<evidence type="ECO:0000256" key="9">
    <source>
        <dbReference type="ARBA" id="ARBA00022695"/>
    </source>
</evidence>
<evidence type="ECO:0000256" key="10">
    <source>
        <dbReference type="ARBA" id="ARBA00022705"/>
    </source>
</evidence>
<evidence type="ECO:0000256" key="14">
    <source>
        <dbReference type="ARBA" id="ARBA00023125"/>
    </source>
</evidence>
<dbReference type="Pfam" id="PF16589">
    <property type="entry name" value="BRCT_2"/>
    <property type="match status" value="1"/>
</dbReference>
<dbReference type="Pfam" id="PF21999">
    <property type="entry name" value="IMS_HHH_1"/>
    <property type="match status" value="1"/>
</dbReference>
<feature type="compositionally biased region" description="Basic and acidic residues" evidence="17">
    <location>
        <begin position="669"/>
        <end position="682"/>
    </location>
</feature>
<keyword evidence="21" id="KW-1185">Reference proteome</keyword>
<dbReference type="SMART" id="SM00292">
    <property type="entry name" value="BRCT"/>
    <property type="match status" value="1"/>
</dbReference>
<feature type="region of interest" description="Disordered" evidence="17">
    <location>
        <begin position="1657"/>
        <end position="1792"/>
    </location>
</feature>
<feature type="region of interest" description="Disordered" evidence="17">
    <location>
        <begin position="570"/>
        <end position="595"/>
    </location>
</feature>
<gene>
    <name evidence="20" type="ORF">WJX75_004674</name>
</gene>
<keyword evidence="13" id="KW-0460">Magnesium</keyword>
<dbReference type="Pfam" id="PF00817">
    <property type="entry name" value="IMS"/>
    <property type="match status" value="1"/>
</dbReference>
<evidence type="ECO:0000256" key="7">
    <source>
        <dbReference type="ARBA" id="ARBA00022634"/>
    </source>
</evidence>
<dbReference type="Pfam" id="PF11799">
    <property type="entry name" value="IMS_C"/>
    <property type="match status" value="1"/>
</dbReference>
<dbReference type="Gene3D" id="1.10.150.20">
    <property type="entry name" value="5' to 3' exonuclease, C-terminal subdomain"/>
    <property type="match status" value="1"/>
</dbReference>
<feature type="domain" description="UmuC" evidence="19">
    <location>
        <begin position="219"/>
        <end position="398"/>
    </location>
</feature>
<evidence type="ECO:0000256" key="11">
    <source>
        <dbReference type="ARBA" id="ARBA00022723"/>
    </source>
</evidence>
<dbReference type="PROSITE" id="PS50172">
    <property type="entry name" value="BRCT"/>
    <property type="match status" value="1"/>
</dbReference>
<dbReference type="HAMAP" id="MF_01113">
    <property type="entry name" value="DNApol_IV"/>
    <property type="match status" value="1"/>
</dbReference>
<evidence type="ECO:0000256" key="6">
    <source>
        <dbReference type="ARBA" id="ARBA00022490"/>
    </source>
</evidence>
<dbReference type="NCBIfam" id="NF002677">
    <property type="entry name" value="PRK02406.1"/>
    <property type="match status" value="1"/>
</dbReference>
<dbReference type="PROSITE" id="PS50173">
    <property type="entry name" value="UMUC"/>
    <property type="match status" value="1"/>
</dbReference>
<feature type="compositionally biased region" description="Basic and acidic residues" evidence="17">
    <location>
        <begin position="838"/>
        <end position="847"/>
    </location>
</feature>
<dbReference type="InterPro" id="IPR036420">
    <property type="entry name" value="BRCT_dom_sf"/>
</dbReference>
<feature type="compositionally biased region" description="Polar residues" evidence="17">
    <location>
        <begin position="1595"/>
        <end position="1616"/>
    </location>
</feature>
<dbReference type="InterPro" id="IPR001126">
    <property type="entry name" value="UmuC"/>
</dbReference>
<evidence type="ECO:0000313" key="21">
    <source>
        <dbReference type="Proteomes" id="UP001491310"/>
    </source>
</evidence>
<feature type="domain" description="BRCT" evidence="18">
    <location>
        <begin position="29"/>
        <end position="121"/>
    </location>
</feature>
<feature type="compositionally biased region" description="Low complexity" evidence="17">
    <location>
        <begin position="572"/>
        <end position="592"/>
    </location>
</feature>
<feature type="compositionally biased region" description="Basic and acidic residues" evidence="17">
    <location>
        <begin position="1801"/>
        <end position="1816"/>
    </location>
</feature>
<dbReference type="Proteomes" id="UP001491310">
    <property type="component" value="Unassembled WGS sequence"/>
</dbReference>
<feature type="region of interest" description="Disordered" evidence="17">
    <location>
        <begin position="1197"/>
        <end position="1242"/>
    </location>
</feature>
<evidence type="ECO:0000256" key="17">
    <source>
        <dbReference type="SAM" id="MobiDB-lite"/>
    </source>
</evidence>
<keyword evidence="6" id="KW-0963">Cytoplasm</keyword>
<feature type="compositionally biased region" description="Basic residues" evidence="17">
    <location>
        <begin position="1567"/>
        <end position="1576"/>
    </location>
</feature>
<feature type="region of interest" description="Disordered" evidence="17">
    <location>
        <begin position="1561"/>
        <end position="1630"/>
    </location>
</feature>
<feature type="region of interest" description="Disordered" evidence="17">
    <location>
        <begin position="1473"/>
        <end position="1535"/>
    </location>
</feature>
<keyword evidence="10" id="KW-0235">DNA replication</keyword>
<feature type="compositionally biased region" description="Polar residues" evidence="17">
    <location>
        <begin position="1883"/>
        <end position="1896"/>
    </location>
</feature>
<keyword evidence="15" id="KW-0234">DNA repair</keyword>
<dbReference type="InterPro" id="IPR053848">
    <property type="entry name" value="IMS_HHH_1"/>
</dbReference>
<feature type="compositionally biased region" description="Basic and acidic residues" evidence="17">
    <location>
        <begin position="1201"/>
        <end position="1212"/>
    </location>
</feature>
<dbReference type="PANTHER" id="PTHR45990:SF1">
    <property type="entry name" value="DNA REPAIR PROTEIN REV1"/>
    <property type="match status" value="1"/>
</dbReference>
<keyword evidence="14" id="KW-0238">DNA-binding</keyword>
<evidence type="ECO:0000256" key="15">
    <source>
        <dbReference type="ARBA" id="ARBA00023204"/>
    </source>
</evidence>
<keyword evidence="12" id="KW-0227">DNA damage</keyword>
<evidence type="ECO:0000259" key="18">
    <source>
        <dbReference type="PROSITE" id="PS50172"/>
    </source>
</evidence>
<evidence type="ECO:0000256" key="3">
    <source>
        <dbReference type="ARBA" id="ARBA00010945"/>
    </source>
</evidence>
<feature type="compositionally biased region" description="Low complexity" evidence="17">
    <location>
        <begin position="625"/>
        <end position="642"/>
    </location>
</feature>
<dbReference type="SUPFAM" id="SSF56672">
    <property type="entry name" value="DNA/RNA polymerases"/>
    <property type="match status" value="1"/>
</dbReference>
<dbReference type="InterPro" id="IPR043502">
    <property type="entry name" value="DNA/RNA_pol_sf"/>
</dbReference>
<reference evidence="20 21" key="1">
    <citation type="journal article" date="2024" name="Nat. Commun.">
        <title>Phylogenomics reveals the evolutionary origins of lichenization in chlorophyte algae.</title>
        <authorList>
            <person name="Puginier C."/>
            <person name="Libourel C."/>
            <person name="Otte J."/>
            <person name="Skaloud P."/>
            <person name="Haon M."/>
            <person name="Grisel S."/>
            <person name="Petersen M."/>
            <person name="Berrin J.G."/>
            <person name="Delaux P.M."/>
            <person name="Dal Grande F."/>
            <person name="Keller J."/>
        </authorList>
    </citation>
    <scope>NUCLEOTIDE SEQUENCE [LARGE SCALE GENOMIC DNA]</scope>
    <source>
        <strain evidence="20 21">SAG 216-7</strain>
    </source>
</reference>
<evidence type="ECO:0000256" key="8">
    <source>
        <dbReference type="ARBA" id="ARBA00022679"/>
    </source>
</evidence>
<evidence type="ECO:0000256" key="5">
    <source>
        <dbReference type="ARBA" id="ARBA00016178"/>
    </source>
</evidence>
<dbReference type="InterPro" id="IPR001357">
    <property type="entry name" value="BRCT_dom"/>
</dbReference>
<feature type="compositionally biased region" description="Low complexity" evidence="17">
    <location>
        <begin position="1751"/>
        <end position="1761"/>
    </location>
</feature>
<dbReference type="EC" id="2.7.7.7" evidence="4"/>
<sequence length="1973" mass="211432">MEDFREYMRLKNEKLHEQFLEQQKAAQGDRGGIFSGVCIFVNGFTRPSHLELKQLMASHGGIFRNYIQKDVTHIICSNLPDSKVKHLENVKERDPKPIVLPEWVTDSIKAGQLLPVENYSLWRLRDRPGQKSLTGFAAQSFTRSAAHEACPAAVWTSAAGGQLDQSALQNESRKPANYFAASRLHFIGSWKARIEALAASMANNAPKACPPARGCSRAIIHIDMDCFFASVAALGEPALQGKPLCVSHSASSKGAGEVSSANYEARAFGVRAGGFISEAKRLCPDIIVMPYMFEKYEAISERVYKILMEQTCSVQPLSCDEAFMDVTGLGDPEVIAGKLRAQIEADTGCTASAGIGPNMLLARLATKRAKPNGQFHINPVQADEELLKLAAEDLPGVGWSMREKLKALGITTVADVRNSRLTTLQHELGTKSGTLVWDYAHGRDDRQVAPSQVRKSVGAEINYAVRLDSVGDADKFVDELAGELADRMLKAGVKGRTLTLKVKRKKTGAPEPIKFLGHGICDNHSRSVTLPRFVGTRMVLAKTGKELLRAMNIPAPEIRGLGLTMTKLDNDPASSLARPSAPAPAKGAVPAPTHYDPNAQNPFAAFYDLPVVKAAMPPQKERLHASGAPAPASAAGHSPHGPLEGLLRRQSSYDGFADSSAAAQPETSFSEHRLDDSGDDRLGQYGSDDLDHVSHAPAAEVTSPQDSTRCLDLESLPSADCPGMSMALDKAGSISGALYPEDERAAKPDGGGDMWEAASVHELSERSIGPDEVDADVGSHSERGSAEEQAAGRNVSVSGGNVKGVLQVSLSQLDIAVWSELPHEVQEHLLQSASGKQRVPEALDSRKQAGKGTPIQALPPASQIDVAVLDALPLELKRELERAYGVGVVRSPPHKRKRGGLVSSDLESLQFLLTRLKAASLHWQQFAKRLDRLSMALQEAVQQEYRGRIALKSVAGHADEDFPSGSSLQKGGADLHELSSEGIRDFARVLQKLTFPEVLSALTSVKSDDWSASTTVGRFQCLQKYFALLQTYFTDGKGSLQDGLVLLFSAAPQSPKDVLTFLELDAEVTDMARADMAKILKTAARPGLSNIFGSMEVQPCWIDTGASATAAPQGLKAEDWRVGVQCRETPNKCFRYGIIRGYDNGIYEILYDDGKVHESVDPGSCVMDWVQPDAHKLAAAARKGNIRDRAKEIKKVRKKEVKAAKKAADAKRTGGRAGIDMKQRGPSPPEVGSRRPSTGGKTSLHVIGTMVKEREESLQCRDSPSGVCTDGPSRPQYDFYLSKSAIEMLEAAFEAAEIEEAGRRLVQSAEDARAQSEWAPGKSAKCADPKLAVVVRALAVSLLLGWVDIHAKHPNHRSETAGQKCARRDEQLLQLLLRMHILATLANPTDAVLTRRQKGEVVDLFDQLGISLIGDGVSAADVYTAVLQPCFGARLPSLMQPLAESCGQAEESLSLPSLGPPATESFAKHSHHSECCDSVSPSDMSTGNVRESSVGNMPQMSGSQSACQTGQGGRDTQHGRPAAARMLVKPKNARTALERMASRSRLAPVVNDPRALAKLSIADMQQKRRGRRRHAGSRPGSGAAREKPAPAPSHPISTTPDRQRTNVDGSTMMTPQSRRKATPDDDVDVECIPETELKGGSHMKSADVASIRQPFFGGIPVTDEQNLPPSPRYEEEAPQADGRLPFQDDSTGARQEEEAPPAQLQEEFEEVLGPPAACDDFQEASEAQGASEPPSSTAAAAGCGLSPVYVPPEEAQAAMEAPSPPPGPEAPAARDPYEFDPEADAASDGQMYLWRSAAKRAARDKPGPAAEPRRDASAFAGAAALAQFRASPSQSYSGAMDAGQALTQVANIINVLPSEASPSAAEDWGAVLMTPHAEDSAAQGHQNADAASQQQLEAPFDAHPSAQEQPALASQAGSQAKMDPNIALRRSGRSEGIPPEFSPKDLTTPRPRRMPPTPGTAAARASGASDVGV</sequence>
<comment type="caution">
    <text evidence="20">The sequence shown here is derived from an EMBL/GenBank/DDBJ whole genome shotgun (WGS) entry which is preliminary data.</text>
</comment>
<evidence type="ECO:0000259" key="19">
    <source>
        <dbReference type="PROSITE" id="PS50173"/>
    </source>
</evidence>
<comment type="catalytic activity">
    <reaction evidence="16">
        <text>DNA(n) + a 2'-deoxyribonucleoside 5'-triphosphate = DNA(n+1) + diphosphate</text>
        <dbReference type="Rhea" id="RHEA:22508"/>
        <dbReference type="Rhea" id="RHEA-COMP:17339"/>
        <dbReference type="Rhea" id="RHEA-COMP:17340"/>
        <dbReference type="ChEBI" id="CHEBI:33019"/>
        <dbReference type="ChEBI" id="CHEBI:61560"/>
        <dbReference type="ChEBI" id="CHEBI:173112"/>
        <dbReference type="EC" id="2.7.7.7"/>
    </reaction>
</comment>
<evidence type="ECO:0000256" key="13">
    <source>
        <dbReference type="ARBA" id="ARBA00022842"/>
    </source>
</evidence>
<dbReference type="Gene3D" id="3.30.70.270">
    <property type="match status" value="1"/>
</dbReference>
<proteinExistence type="inferred from homology"/>
<comment type="similarity">
    <text evidence="3">Belongs to the DNA polymerase type-Y family.</text>
</comment>
<dbReference type="CDD" id="cd17719">
    <property type="entry name" value="BRCT_Rev1"/>
    <property type="match status" value="1"/>
</dbReference>
<keyword evidence="9" id="KW-0548">Nucleotidyltransferase</keyword>
<evidence type="ECO:0000256" key="1">
    <source>
        <dbReference type="ARBA" id="ARBA00001946"/>
    </source>
</evidence>
<feature type="region of interest" description="Disordered" evidence="17">
    <location>
        <begin position="619"/>
        <end position="691"/>
    </location>
</feature>
<evidence type="ECO:0000256" key="2">
    <source>
        <dbReference type="ARBA" id="ARBA00004496"/>
    </source>
</evidence>
<feature type="compositionally biased region" description="Basic and acidic residues" evidence="17">
    <location>
        <begin position="777"/>
        <end position="786"/>
    </location>
</feature>
<feature type="compositionally biased region" description="Low complexity" evidence="17">
    <location>
        <begin position="1730"/>
        <end position="1741"/>
    </location>
</feature>
<feature type="region of interest" description="Disordered" evidence="17">
    <location>
        <begin position="1797"/>
        <end position="1816"/>
    </location>
</feature>
<name>A0ABR2YZ09_9CHLO</name>
<dbReference type="InterPro" id="IPR017961">
    <property type="entry name" value="DNA_pol_Y-fam_little_finger"/>
</dbReference>
<dbReference type="EMBL" id="JALJOT010000003">
    <property type="protein sequence ID" value="KAK9916594.1"/>
    <property type="molecule type" value="Genomic_DNA"/>
</dbReference>
<dbReference type="InterPro" id="IPR036775">
    <property type="entry name" value="DNA_pol_Y-fam_lit_finger_sf"/>
</dbReference>
<dbReference type="InterPro" id="IPR043128">
    <property type="entry name" value="Rev_trsase/Diguanyl_cyclase"/>
</dbReference>
<dbReference type="PANTHER" id="PTHR45990">
    <property type="entry name" value="DNA REPAIR PROTEIN REV1"/>
    <property type="match status" value="1"/>
</dbReference>
<feature type="region of interest" description="Disordered" evidence="17">
    <location>
        <begin position="832"/>
        <end position="857"/>
    </location>
</feature>
<feature type="compositionally biased region" description="Polar residues" evidence="17">
    <location>
        <begin position="1479"/>
        <end position="1509"/>
    </location>
</feature>
<evidence type="ECO:0000256" key="12">
    <source>
        <dbReference type="ARBA" id="ARBA00022763"/>
    </source>
</evidence>
<keyword evidence="11" id="KW-0479">Metal-binding</keyword>
<evidence type="ECO:0000256" key="16">
    <source>
        <dbReference type="ARBA" id="ARBA00049244"/>
    </source>
</evidence>
<accession>A0ABR2YZ09</accession>
<keyword evidence="7" id="KW-0237">DNA synthesis</keyword>
<feature type="region of interest" description="Disordered" evidence="17">
    <location>
        <begin position="1860"/>
        <end position="1973"/>
    </location>
</feature>
<evidence type="ECO:0000256" key="4">
    <source>
        <dbReference type="ARBA" id="ARBA00012417"/>
    </source>
</evidence>
<protein>
    <recommendedName>
        <fullName evidence="5">DNA polymerase kappa</fullName>
        <ecNumber evidence="4">2.7.7.7</ecNumber>
    </recommendedName>
</protein>
<dbReference type="SUPFAM" id="SSF100879">
    <property type="entry name" value="Lesion bypass DNA polymerase (Y-family), little finger domain"/>
    <property type="match status" value="1"/>
</dbReference>
<dbReference type="Gene3D" id="3.30.1490.100">
    <property type="entry name" value="DNA polymerase, Y-family, little finger domain"/>
    <property type="match status" value="1"/>
</dbReference>
<organism evidence="20 21">
    <name type="scientific">Coccomyxa subellipsoidea</name>
    <dbReference type="NCBI Taxonomy" id="248742"/>
    <lineage>
        <taxon>Eukaryota</taxon>
        <taxon>Viridiplantae</taxon>
        <taxon>Chlorophyta</taxon>
        <taxon>core chlorophytes</taxon>
        <taxon>Trebouxiophyceae</taxon>
        <taxon>Trebouxiophyceae incertae sedis</taxon>
        <taxon>Coccomyxaceae</taxon>
        <taxon>Coccomyxa</taxon>
    </lineage>
</organism>